<dbReference type="InterPro" id="IPR031876">
    <property type="entry name" value="DUF4760"/>
</dbReference>
<evidence type="ECO:0000313" key="2">
    <source>
        <dbReference type="Proteomes" id="UP000245634"/>
    </source>
</evidence>
<dbReference type="RefSeq" id="WP_245884427.1">
    <property type="nucleotide sequence ID" value="NZ_QGGL01000005.1"/>
</dbReference>
<organism evidence="1 2">
    <name type="scientific">Tumebacillus permanentifrigoris</name>
    <dbReference type="NCBI Taxonomy" id="378543"/>
    <lineage>
        <taxon>Bacteria</taxon>
        <taxon>Bacillati</taxon>
        <taxon>Bacillota</taxon>
        <taxon>Bacilli</taxon>
        <taxon>Bacillales</taxon>
        <taxon>Alicyclobacillaceae</taxon>
        <taxon>Tumebacillus</taxon>
    </lineage>
</organism>
<name>A0A316D9Y4_9BACL</name>
<dbReference type="Proteomes" id="UP000245634">
    <property type="component" value="Unassembled WGS sequence"/>
</dbReference>
<comment type="caution">
    <text evidence="1">The sequence shown here is derived from an EMBL/GenBank/DDBJ whole genome shotgun (WGS) entry which is preliminary data.</text>
</comment>
<proteinExistence type="predicted"/>
<dbReference type="AlphaFoldDB" id="A0A316D9Y4"/>
<evidence type="ECO:0000313" key="1">
    <source>
        <dbReference type="EMBL" id="PWK14281.1"/>
    </source>
</evidence>
<sequence>MAVERPTLQDAELLLKLFQEFESEPMYASRQWLLHKMQVTTIEEFHRHYPPQSEENRHFYRVYKFFEMAGTLFKNGLLHPDLVFDIWYINEFYLACYPIIKSIRSHGDKHVAENFEHLAMAELDWIEKTKGPDIVPDLPYRRK</sequence>
<reference evidence="1 2" key="1">
    <citation type="submission" date="2018-05" db="EMBL/GenBank/DDBJ databases">
        <title>Genomic Encyclopedia of Type Strains, Phase IV (KMG-IV): sequencing the most valuable type-strain genomes for metagenomic binning, comparative biology and taxonomic classification.</title>
        <authorList>
            <person name="Goeker M."/>
        </authorList>
    </citation>
    <scope>NUCLEOTIDE SEQUENCE [LARGE SCALE GENOMIC DNA]</scope>
    <source>
        <strain evidence="1 2">DSM 18773</strain>
    </source>
</reference>
<keyword evidence="2" id="KW-1185">Reference proteome</keyword>
<dbReference type="EMBL" id="QGGL01000005">
    <property type="protein sequence ID" value="PWK14281.1"/>
    <property type="molecule type" value="Genomic_DNA"/>
</dbReference>
<dbReference type="Pfam" id="PF15956">
    <property type="entry name" value="DUF4760"/>
    <property type="match status" value="1"/>
</dbReference>
<accession>A0A316D9Y4</accession>
<protein>
    <submittedName>
        <fullName evidence="1">Uncharacterized protein</fullName>
    </submittedName>
</protein>
<gene>
    <name evidence="1" type="ORF">C7459_10535</name>
</gene>